<reference evidence="6 7" key="1">
    <citation type="submission" date="2019-10" db="EMBL/GenBank/DDBJ databases">
        <title>Nonomuraea sp. nov., isolated from Phyllanthus amarus.</title>
        <authorList>
            <person name="Klykleung N."/>
            <person name="Tanasupawat S."/>
        </authorList>
    </citation>
    <scope>NUCLEOTIDE SEQUENCE [LARGE SCALE GENOMIC DNA]</scope>
    <source>
        <strain evidence="6 7">CR1-09</strain>
    </source>
</reference>
<protein>
    <submittedName>
        <fullName evidence="6">Phosphotriesterase</fullName>
    </submittedName>
</protein>
<dbReference type="PROSITE" id="PS51347">
    <property type="entry name" value="PHOSPHOTRIESTERASE_2"/>
    <property type="match status" value="1"/>
</dbReference>
<accession>A0A5N6BX94</accession>
<evidence type="ECO:0000313" key="7">
    <source>
        <dbReference type="Proteomes" id="UP000313066"/>
    </source>
</evidence>
<dbReference type="GO" id="GO:0008270">
    <property type="term" value="F:zinc ion binding"/>
    <property type="evidence" value="ECO:0007669"/>
    <property type="project" value="InterPro"/>
</dbReference>
<evidence type="ECO:0000256" key="2">
    <source>
        <dbReference type="ARBA" id="ARBA00022801"/>
    </source>
</evidence>
<feature type="binding site" evidence="4">
    <location>
        <position position="34"/>
    </location>
    <ligand>
        <name>Zn(2+)</name>
        <dbReference type="ChEBI" id="CHEBI:29105"/>
        <label>1</label>
    </ligand>
</feature>
<dbReference type="EMBL" id="VDMA02000006">
    <property type="protein sequence ID" value="KAB8185088.1"/>
    <property type="molecule type" value="Genomic_DNA"/>
</dbReference>
<dbReference type="InterPro" id="IPR001559">
    <property type="entry name" value="Phosphotriesterase"/>
</dbReference>
<dbReference type="InterPro" id="IPR032466">
    <property type="entry name" value="Metal_Hydrolase"/>
</dbReference>
<dbReference type="AlphaFoldDB" id="A0A5N6BX94"/>
<evidence type="ECO:0000256" key="1">
    <source>
        <dbReference type="ARBA" id="ARBA00022723"/>
    </source>
</evidence>
<feature type="binding site" evidence="4">
    <location>
        <position position="36"/>
    </location>
    <ligand>
        <name>Zn(2+)</name>
        <dbReference type="ChEBI" id="CHEBI:29105"/>
        <label>1</label>
    </ligand>
</feature>
<gene>
    <name evidence="6" type="ORF">FH610_014525</name>
</gene>
<proteinExistence type="inferred from homology"/>
<dbReference type="PANTHER" id="PTHR10819">
    <property type="entry name" value="PHOSPHOTRIESTERASE-RELATED"/>
    <property type="match status" value="1"/>
</dbReference>
<feature type="binding site" evidence="4">
    <location>
        <position position="201"/>
    </location>
    <ligand>
        <name>Zn(2+)</name>
        <dbReference type="ChEBI" id="CHEBI:29105"/>
        <label>2</label>
    </ligand>
</feature>
<evidence type="ECO:0000313" key="6">
    <source>
        <dbReference type="EMBL" id="KAB8185088.1"/>
    </source>
</evidence>
<name>A0A5N6BX94_9ACTN</name>
<evidence type="ECO:0000256" key="5">
    <source>
        <dbReference type="PROSITE-ProRule" id="PRU00679"/>
    </source>
</evidence>
<dbReference type="SUPFAM" id="SSF51556">
    <property type="entry name" value="Metallo-dependent hydrolases"/>
    <property type="match status" value="1"/>
</dbReference>
<dbReference type="PANTHER" id="PTHR10819:SF3">
    <property type="entry name" value="PHOSPHOTRIESTERASE-RELATED PROTEIN"/>
    <property type="match status" value="1"/>
</dbReference>
<feature type="binding site" evidence="4">
    <location>
        <position position="258"/>
    </location>
    <ligand>
        <name>Zn(2+)</name>
        <dbReference type="ChEBI" id="CHEBI:29105"/>
        <label>1</label>
    </ligand>
</feature>
<keyword evidence="2" id="KW-0378">Hydrolase</keyword>
<dbReference type="PIRSF" id="PIRSF016839">
    <property type="entry name" value="PhP"/>
    <property type="match status" value="1"/>
</dbReference>
<sequence>MTTRQAPRERLTPAAVRTVLGDIPPEELGVCDAHDHLFFASPALPGQELDDAGAALAELDAFAALGGRAVVQWTPWGLGPRAGELPGLSRRSGVHVVSATGLHQARHYDPDELRRVHGGLAGLFVRELTAAPVRAGLIKVAGAYHRLDDHARHVMAAAAEAHHATDAPIGVHLEAGTAAMDVLDLLCRTHGVPPHRVILGHLHRFPDARIHREAAEAGAFLAFDGPSRAHHAGDWRLLDCLEALAGAGHSHRILLGGDTVTAAARSGADGPGMPFLLGGLRPRIERELGPGVASAIFVENPARAFAAHWRRP</sequence>
<dbReference type="Pfam" id="PF02126">
    <property type="entry name" value="PTE"/>
    <property type="match status" value="1"/>
</dbReference>
<dbReference type="Gene3D" id="3.20.20.140">
    <property type="entry name" value="Metal-dependent hydrolases"/>
    <property type="match status" value="1"/>
</dbReference>
<organism evidence="6 7">
    <name type="scientific">Microbispora catharanthi</name>
    <dbReference type="NCBI Taxonomy" id="1712871"/>
    <lineage>
        <taxon>Bacteria</taxon>
        <taxon>Bacillati</taxon>
        <taxon>Actinomycetota</taxon>
        <taxon>Actinomycetes</taxon>
        <taxon>Streptosporangiales</taxon>
        <taxon>Streptosporangiaceae</taxon>
        <taxon>Microbispora</taxon>
    </lineage>
</organism>
<feature type="binding site" evidence="4">
    <location>
        <position position="172"/>
    </location>
    <ligand>
        <name>Zn(2+)</name>
        <dbReference type="ChEBI" id="CHEBI:29105"/>
        <label>2</label>
    </ligand>
</feature>
<feature type="modified residue" description="N6-carboxylysine" evidence="3 5">
    <location>
        <position position="139"/>
    </location>
</feature>
<dbReference type="GO" id="GO:0016787">
    <property type="term" value="F:hydrolase activity"/>
    <property type="evidence" value="ECO:0007669"/>
    <property type="project" value="UniProtKB-KW"/>
</dbReference>
<comment type="similarity">
    <text evidence="5">Belongs to the metallo-dependent hydrolases superfamily. Phosphotriesterase family.</text>
</comment>
<comment type="cofactor">
    <cofactor evidence="4">
        <name>a divalent metal cation</name>
        <dbReference type="ChEBI" id="CHEBI:60240"/>
    </cofactor>
    <text evidence="4">Binds 2 divalent metal cations per subunit.</text>
</comment>
<dbReference type="RefSeq" id="WP_139574917.1">
    <property type="nucleotide sequence ID" value="NZ_VDMA02000006.1"/>
</dbReference>
<keyword evidence="1 4" id="KW-0479">Metal-binding</keyword>
<keyword evidence="7" id="KW-1185">Reference proteome</keyword>
<evidence type="ECO:0000256" key="4">
    <source>
        <dbReference type="PIRSR" id="PIRSR601559-51"/>
    </source>
</evidence>
<dbReference type="Proteomes" id="UP000313066">
    <property type="component" value="Unassembled WGS sequence"/>
</dbReference>
<feature type="binding site" description="via carbamate group" evidence="4">
    <location>
        <position position="139"/>
    </location>
    <ligand>
        <name>Zn(2+)</name>
        <dbReference type="ChEBI" id="CHEBI:29105"/>
        <label>2</label>
    </ligand>
</feature>
<feature type="binding site" description="via carbamate group" evidence="4">
    <location>
        <position position="139"/>
    </location>
    <ligand>
        <name>Zn(2+)</name>
        <dbReference type="ChEBI" id="CHEBI:29105"/>
        <label>1</label>
    </ligand>
</feature>
<comment type="caution">
    <text evidence="6">The sequence shown here is derived from an EMBL/GenBank/DDBJ whole genome shotgun (WGS) entry which is preliminary data.</text>
</comment>
<evidence type="ECO:0000256" key="3">
    <source>
        <dbReference type="PIRSR" id="PIRSR601559-50"/>
    </source>
</evidence>